<dbReference type="EMBL" id="GDHC01010204">
    <property type="protein sequence ID" value="JAQ08425.1"/>
    <property type="molecule type" value="Transcribed_RNA"/>
</dbReference>
<dbReference type="EMBL" id="GBHO01041512">
    <property type="protein sequence ID" value="JAG02092.1"/>
    <property type="molecule type" value="Transcribed_RNA"/>
</dbReference>
<evidence type="ECO:0000313" key="2">
    <source>
        <dbReference type="EMBL" id="JAQ08425.1"/>
    </source>
</evidence>
<accession>A0A0A9W103</accession>
<reference evidence="2" key="3">
    <citation type="journal article" date="2016" name="Gigascience">
        <title>De novo construction of an expanded transcriptome assembly for the western tarnished plant bug, Lygus hesperus.</title>
        <authorList>
            <person name="Tassone E.E."/>
            <person name="Geib S.M."/>
            <person name="Hall B."/>
            <person name="Fabrick J.A."/>
            <person name="Brent C.S."/>
            <person name="Hull J.J."/>
        </authorList>
    </citation>
    <scope>NUCLEOTIDE SEQUENCE</scope>
</reference>
<protein>
    <submittedName>
        <fullName evidence="1">Brefeldin A-inhibited guanine nucleotide-exchange protein 2</fullName>
    </submittedName>
</protein>
<organism evidence="1">
    <name type="scientific">Lygus hesperus</name>
    <name type="common">Western plant bug</name>
    <dbReference type="NCBI Taxonomy" id="30085"/>
    <lineage>
        <taxon>Eukaryota</taxon>
        <taxon>Metazoa</taxon>
        <taxon>Ecdysozoa</taxon>
        <taxon>Arthropoda</taxon>
        <taxon>Hexapoda</taxon>
        <taxon>Insecta</taxon>
        <taxon>Pterygota</taxon>
        <taxon>Neoptera</taxon>
        <taxon>Paraneoptera</taxon>
        <taxon>Hemiptera</taxon>
        <taxon>Heteroptera</taxon>
        <taxon>Panheteroptera</taxon>
        <taxon>Cimicomorpha</taxon>
        <taxon>Miridae</taxon>
        <taxon>Mirini</taxon>
        <taxon>Lygus</taxon>
    </lineage>
</organism>
<dbReference type="AlphaFoldDB" id="A0A0A9W103"/>
<reference evidence="1" key="1">
    <citation type="journal article" date="2014" name="PLoS ONE">
        <title>Transcriptome-Based Identification of ABC Transporters in the Western Tarnished Plant Bug Lygus hesperus.</title>
        <authorList>
            <person name="Hull J.J."/>
            <person name="Chaney K."/>
            <person name="Geib S.M."/>
            <person name="Fabrick J.A."/>
            <person name="Brent C.S."/>
            <person name="Walsh D."/>
            <person name="Lavine L.C."/>
        </authorList>
    </citation>
    <scope>NUCLEOTIDE SEQUENCE</scope>
</reference>
<evidence type="ECO:0000313" key="1">
    <source>
        <dbReference type="EMBL" id="JAG02092.1"/>
    </source>
</evidence>
<sequence>MHAGQAPRQRLASSLYELTDSSKMTLSITLPPVVENRETGAAEKHGSGGMKQIANMLFSSFCAPPAAFASNNSDEIMASCEELCTVYFDFYLDQHLNLVQHTLFDLLYTYMVAVPAMMRLEFA</sequence>
<gene>
    <name evidence="1" type="primary">ARFGEF2_6</name>
    <name evidence="1" type="ORF">CM83_8124</name>
    <name evidence="2" type="ORF">g.2211</name>
</gene>
<name>A0A0A9W103_LYGHE</name>
<reference evidence="1" key="2">
    <citation type="submission" date="2014-07" db="EMBL/GenBank/DDBJ databases">
        <authorList>
            <person name="Hull J."/>
        </authorList>
    </citation>
    <scope>NUCLEOTIDE SEQUENCE</scope>
</reference>
<proteinExistence type="predicted"/>